<dbReference type="AlphaFoldDB" id="A0A369YLR5"/>
<keyword evidence="2" id="KW-0378">Hydrolase</keyword>
<evidence type="ECO:0000256" key="3">
    <source>
        <dbReference type="PIRSR" id="PIRSR625705-1"/>
    </source>
</evidence>
<evidence type="ECO:0000313" key="6">
    <source>
        <dbReference type="Proteomes" id="UP000253872"/>
    </source>
</evidence>
<sequence>MLLTPISLAQNSTKQSGLMLDISRRFYSVETIKQFIDDIAQANGTFLHLHFADHENYALESTFLNQRAENAIVQNGIYINPKTHKPFLTYEQIDQIIRYAQEKKIELIPEVDSPAHIKGILTLLRLEKGGDYVNQIALNQDELNLDSPESLTMMKTLVDEVCYIFGYSAQHFHIGGDEFNYASHFIRYVNALNQHINQKGLITRMWNDGLLQQNIDELDKNIEITYWSFDGDAQEKNDIVERRATRISLPTLLDKGFKALNYNSYYLYFIPKDNGNIATDAKFALNDLKQNWQLLRWDGNYETQPIQQTENLIGAAFSIWGEHAGKLSDNVIHQATSPLIQAAIIQTNAKTTTSN</sequence>
<dbReference type="STRING" id="1035839.GCA_000238795_01678"/>
<feature type="active site" description="Proton donor" evidence="3">
    <location>
        <position position="178"/>
    </location>
</feature>
<dbReference type="GO" id="GO:0004563">
    <property type="term" value="F:beta-N-acetylhexosaminidase activity"/>
    <property type="evidence" value="ECO:0007669"/>
    <property type="project" value="InterPro"/>
</dbReference>
<dbReference type="EMBL" id="QEPN01000001">
    <property type="protein sequence ID" value="RDE73957.1"/>
    <property type="molecule type" value="Genomic_DNA"/>
</dbReference>
<dbReference type="Gene3D" id="3.20.20.80">
    <property type="entry name" value="Glycosidases"/>
    <property type="match status" value="1"/>
</dbReference>
<evidence type="ECO:0000313" key="5">
    <source>
        <dbReference type="EMBL" id="RDE73957.1"/>
    </source>
</evidence>
<dbReference type="Pfam" id="PF00728">
    <property type="entry name" value="Glyco_hydro_20"/>
    <property type="match status" value="1"/>
</dbReference>
<dbReference type="CDD" id="cd06564">
    <property type="entry name" value="GH20_DspB_LnbB-like"/>
    <property type="match status" value="1"/>
</dbReference>
<dbReference type="Proteomes" id="UP000253872">
    <property type="component" value="Unassembled WGS sequence"/>
</dbReference>
<comment type="caution">
    <text evidence="5">The sequence shown here is derived from an EMBL/GenBank/DDBJ whole genome shotgun (WGS) entry which is preliminary data.</text>
</comment>
<evidence type="ECO:0000259" key="4">
    <source>
        <dbReference type="Pfam" id="PF00728"/>
    </source>
</evidence>
<dbReference type="InterPro" id="IPR052764">
    <property type="entry name" value="GH20_Enzymes"/>
</dbReference>
<organism evidence="5 6">
    <name type="scientific">Haemophilus sputorum</name>
    <dbReference type="NCBI Taxonomy" id="1078480"/>
    <lineage>
        <taxon>Bacteria</taxon>
        <taxon>Pseudomonadati</taxon>
        <taxon>Pseudomonadota</taxon>
        <taxon>Gammaproteobacteria</taxon>
        <taxon>Pasteurellales</taxon>
        <taxon>Pasteurellaceae</taxon>
        <taxon>Haemophilus</taxon>
    </lineage>
</organism>
<name>A0A369YLR5_9PAST</name>
<accession>A0A369YLR5</accession>
<gene>
    <name evidence="5" type="ORF">DPV93_02030</name>
</gene>
<reference evidence="5 6" key="1">
    <citation type="submission" date="2018-05" db="EMBL/GenBank/DDBJ databases">
        <title>Draft Genome Sequences for a Diverse set of 7 Haemophilus Species.</title>
        <authorList>
            <person name="Nichols M."/>
            <person name="Topaz N."/>
            <person name="Wang X."/>
            <person name="Wang X."/>
            <person name="Boxrud D."/>
        </authorList>
    </citation>
    <scope>NUCLEOTIDE SEQUENCE [LARGE SCALE GENOMIC DNA]</scope>
    <source>
        <strain evidence="5 6">C2002001239</strain>
    </source>
</reference>
<feature type="domain" description="Glycoside hydrolase family 20 catalytic" evidence="4">
    <location>
        <begin position="17"/>
        <end position="180"/>
    </location>
</feature>
<protein>
    <recommendedName>
        <fullName evidence="4">Glycoside hydrolase family 20 catalytic domain-containing protein</fullName>
    </recommendedName>
</protein>
<dbReference type="GO" id="GO:0005975">
    <property type="term" value="P:carbohydrate metabolic process"/>
    <property type="evidence" value="ECO:0007669"/>
    <property type="project" value="InterPro"/>
</dbReference>
<dbReference type="InterPro" id="IPR017853">
    <property type="entry name" value="GH"/>
</dbReference>
<dbReference type="PRINTS" id="PR00738">
    <property type="entry name" value="GLHYDRLASE20"/>
</dbReference>
<dbReference type="PANTHER" id="PTHR43678">
    <property type="entry name" value="PUTATIVE (AFU_ORTHOLOGUE AFUA_2G00640)-RELATED"/>
    <property type="match status" value="1"/>
</dbReference>
<dbReference type="SUPFAM" id="SSF51445">
    <property type="entry name" value="(Trans)glycosidases"/>
    <property type="match status" value="1"/>
</dbReference>
<dbReference type="RefSeq" id="WP_111401786.1">
    <property type="nucleotide sequence ID" value="NZ_QEPN01000001.1"/>
</dbReference>
<dbReference type="InterPro" id="IPR015883">
    <property type="entry name" value="Glyco_hydro_20_cat"/>
</dbReference>
<comment type="similarity">
    <text evidence="1">Belongs to the glycosyl hydrolase 20 family.</text>
</comment>
<evidence type="ECO:0000256" key="2">
    <source>
        <dbReference type="ARBA" id="ARBA00022801"/>
    </source>
</evidence>
<dbReference type="PANTHER" id="PTHR43678:SF1">
    <property type="entry name" value="BETA-N-ACETYLHEXOSAMINIDASE"/>
    <property type="match status" value="1"/>
</dbReference>
<evidence type="ECO:0000256" key="1">
    <source>
        <dbReference type="ARBA" id="ARBA00006285"/>
    </source>
</evidence>
<dbReference type="InterPro" id="IPR025705">
    <property type="entry name" value="Beta_hexosaminidase_sua/sub"/>
</dbReference>
<proteinExistence type="inferred from homology"/>